<accession>Q21ZJ7</accession>
<dbReference type="AlphaFoldDB" id="Q21ZJ7"/>
<dbReference type="STRING" id="338969.Rfer_1065"/>
<sequence length="157" mass="17259">MVRHIKNVFISHVHADDAGLGKLKTLLAKSGMDIRDSSINSSNPNNAKSPDYIKSEILAPQINWAGTLLVYVSPKTKDSDWVNWEIEYAVKQGKRIVGVWEHGTKDCEVPSALAEYADAMVGWNGNSIIDAIVDEVDKWETPDGGTCSPVALKRHPC</sequence>
<dbReference type="SUPFAM" id="SSF52206">
    <property type="entry name" value="Hypothetical protein MTH538"/>
    <property type="match status" value="1"/>
</dbReference>
<dbReference type="Pfam" id="PF08937">
    <property type="entry name" value="ThsB_TIR"/>
    <property type="match status" value="1"/>
</dbReference>
<name>Q21ZJ7_ALBFT</name>
<feature type="domain" description="Thoeris protein ThsB TIR-like" evidence="1">
    <location>
        <begin position="9"/>
        <end position="106"/>
    </location>
</feature>
<dbReference type="eggNOG" id="ENOG50306NJ">
    <property type="taxonomic scope" value="Bacteria"/>
</dbReference>
<dbReference type="KEGG" id="rfr:Rfer_1065"/>
<evidence type="ECO:0000313" key="2">
    <source>
        <dbReference type="EMBL" id="ABD68806.1"/>
    </source>
</evidence>
<evidence type="ECO:0000259" key="1">
    <source>
        <dbReference type="Pfam" id="PF08937"/>
    </source>
</evidence>
<dbReference type="EMBL" id="CP000267">
    <property type="protein sequence ID" value="ABD68806.1"/>
    <property type="molecule type" value="Genomic_DNA"/>
</dbReference>
<reference evidence="3" key="1">
    <citation type="submission" date="2006-02" db="EMBL/GenBank/DDBJ databases">
        <title>Complete sequence of chromosome of Rhodoferax ferrireducens DSM 15236.</title>
        <authorList>
            <person name="Copeland A."/>
            <person name="Lucas S."/>
            <person name="Lapidus A."/>
            <person name="Barry K."/>
            <person name="Detter J.C."/>
            <person name="Glavina del Rio T."/>
            <person name="Hammon N."/>
            <person name="Israni S."/>
            <person name="Pitluck S."/>
            <person name="Brettin T."/>
            <person name="Bruce D."/>
            <person name="Han C."/>
            <person name="Tapia R."/>
            <person name="Gilna P."/>
            <person name="Kiss H."/>
            <person name="Schmutz J."/>
            <person name="Larimer F."/>
            <person name="Land M."/>
            <person name="Kyrpides N."/>
            <person name="Ivanova N."/>
            <person name="Richardson P."/>
        </authorList>
    </citation>
    <scope>NUCLEOTIDE SEQUENCE [LARGE SCALE GENOMIC DNA]</scope>
    <source>
        <strain evidence="3">ATCC BAA-621 / DSM 15236 / T118</strain>
    </source>
</reference>
<evidence type="ECO:0000313" key="3">
    <source>
        <dbReference type="Proteomes" id="UP000008332"/>
    </source>
</evidence>
<dbReference type="OrthoDB" id="9811746at2"/>
<dbReference type="InterPro" id="IPR015032">
    <property type="entry name" value="ThsB__TIR-like_domain"/>
</dbReference>
<dbReference type="Gene3D" id="3.40.50.9200">
    <property type="entry name" value="Hypothetical protein MTH538"/>
    <property type="match status" value="1"/>
</dbReference>
<keyword evidence="3" id="KW-1185">Reference proteome</keyword>
<protein>
    <recommendedName>
        <fullName evidence="1">Thoeris protein ThsB TIR-like domain-containing protein</fullName>
    </recommendedName>
</protein>
<dbReference type="RefSeq" id="WP_011463375.1">
    <property type="nucleotide sequence ID" value="NC_007908.1"/>
</dbReference>
<dbReference type="InterPro" id="IPR036490">
    <property type="entry name" value="ThsB_TIR-like_sf"/>
</dbReference>
<dbReference type="Proteomes" id="UP000008332">
    <property type="component" value="Chromosome"/>
</dbReference>
<organism evidence="2 3">
    <name type="scientific">Albidiferax ferrireducens (strain ATCC BAA-621 / DSM 15236 / T118)</name>
    <name type="common">Rhodoferax ferrireducens</name>
    <dbReference type="NCBI Taxonomy" id="338969"/>
    <lineage>
        <taxon>Bacteria</taxon>
        <taxon>Pseudomonadati</taxon>
        <taxon>Pseudomonadota</taxon>
        <taxon>Betaproteobacteria</taxon>
        <taxon>Burkholderiales</taxon>
        <taxon>Comamonadaceae</taxon>
        <taxon>Rhodoferax</taxon>
    </lineage>
</organism>
<dbReference type="HOGENOM" id="CLU_140379_0_0_4"/>
<gene>
    <name evidence="2" type="ordered locus">Rfer_1065</name>
</gene>
<proteinExistence type="predicted"/>